<comment type="function">
    <text evidence="1">May be involved in transcriptional regulation.</text>
</comment>
<dbReference type="InterPro" id="IPR057356">
    <property type="entry name" value="Znf-C2H2_ZNF592"/>
</dbReference>
<protein>
    <recommendedName>
        <fullName evidence="14">C2H2-type domain-containing protein</fullName>
    </recommendedName>
</protein>
<dbReference type="Proteomes" id="UP000288216">
    <property type="component" value="Unassembled WGS sequence"/>
</dbReference>
<name>A0A401NPH8_SCYTO</name>
<feature type="domain" description="C2H2-type" evidence="14">
    <location>
        <begin position="1230"/>
        <end position="1258"/>
    </location>
</feature>
<dbReference type="GO" id="GO:0008270">
    <property type="term" value="F:zinc ion binding"/>
    <property type="evidence" value="ECO:0007669"/>
    <property type="project" value="UniProtKB-KW"/>
</dbReference>
<gene>
    <name evidence="15" type="ORF">scyTo_0009578</name>
</gene>
<dbReference type="Pfam" id="PF25412">
    <property type="entry name" value="zf-C2H2_ZNF592"/>
    <property type="match status" value="1"/>
</dbReference>
<keyword evidence="10" id="KW-0804">Transcription</keyword>
<dbReference type="GO" id="GO:0003677">
    <property type="term" value="F:DNA binding"/>
    <property type="evidence" value="ECO:0007669"/>
    <property type="project" value="UniProtKB-KW"/>
</dbReference>
<feature type="domain" description="C2H2-type" evidence="14">
    <location>
        <begin position="653"/>
        <end position="678"/>
    </location>
</feature>
<keyword evidence="16" id="KW-1185">Reference proteome</keyword>
<keyword evidence="6 12" id="KW-0863">Zinc-finger</keyword>
<evidence type="ECO:0000256" key="2">
    <source>
        <dbReference type="ARBA" id="ARBA00004123"/>
    </source>
</evidence>
<feature type="compositionally biased region" description="Polar residues" evidence="13">
    <location>
        <begin position="1012"/>
        <end position="1031"/>
    </location>
</feature>
<comment type="caution">
    <text evidence="15">The sequence shown here is derived from an EMBL/GenBank/DDBJ whole genome shotgun (WGS) entry which is preliminary data.</text>
</comment>
<dbReference type="EMBL" id="BFAA01003935">
    <property type="protein sequence ID" value="GCB62764.1"/>
    <property type="molecule type" value="Genomic_DNA"/>
</dbReference>
<keyword evidence="8" id="KW-0805">Transcription regulation</keyword>
<feature type="domain" description="C2H2-type" evidence="14">
    <location>
        <begin position="1086"/>
        <end position="1114"/>
    </location>
</feature>
<evidence type="ECO:0000256" key="9">
    <source>
        <dbReference type="ARBA" id="ARBA00023125"/>
    </source>
</evidence>
<feature type="domain" description="C2H2-type" evidence="14">
    <location>
        <begin position="785"/>
        <end position="814"/>
    </location>
</feature>
<dbReference type="SMART" id="SM00355">
    <property type="entry name" value="ZnF_C2H2"/>
    <property type="match status" value="15"/>
</dbReference>
<evidence type="ECO:0000313" key="16">
    <source>
        <dbReference type="Proteomes" id="UP000288216"/>
    </source>
</evidence>
<proteinExistence type="inferred from homology"/>
<comment type="similarity">
    <text evidence="3">Belongs to the krueppel C2H2-type zinc-finger protein family.</text>
</comment>
<dbReference type="InterPro" id="IPR045914">
    <property type="entry name" value="Zn532-like"/>
</dbReference>
<evidence type="ECO:0000256" key="4">
    <source>
        <dbReference type="ARBA" id="ARBA00022723"/>
    </source>
</evidence>
<feature type="region of interest" description="Disordered" evidence="13">
    <location>
        <begin position="994"/>
        <end position="1031"/>
    </location>
</feature>
<dbReference type="Pfam" id="PF16622">
    <property type="entry name" value="zf-C2H2_11"/>
    <property type="match status" value="1"/>
</dbReference>
<feature type="compositionally biased region" description="Basic and acidic residues" evidence="13">
    <location>
        <begin position="1264"/>
        <end position="1277"/>
    </location>
</feature>
<dbReference type="InterPro" id="IPR036236">
    <property type="entry name" value="Znf_C2H2_sf"/>
</dbReference>
<evidence type="ECO:0000256" key="7">
    <source>
        <dbReference type="ARBA" id="ARBA00022833"/>
    </source>
</evidence>
<dbReference type="PANTHER" id="PTHR47222:SF1">
    <property type="entry name" value="ZINC FINGER PROTEIN 592"/>
    <property type="match status" value="1"/>
</dbReference>
<evidence type="ECO:0000256" key="12">
    <source>
        <dbReference type="PROSITE-ProRule" id="PRU00042"/>
    </source>
</evidence>
<organism evidence="15 16">
    <name type="scientific">Scyliorhinus torazame</name>
    <name type="common">Cloudy catshark</name>
    <name type="synonym">Catulus torazame</name>
    <dbReference type="NCBI Taxonomy" id="75743"/>
    <lineage>
        <taxon>Eukaryota</taxon>
        <taxon>Metazoa</taxon>
        <taxon>Chordata</taxon>
        <taxon>Craniata</taxon>
        <taxon>Vertebrata</taxon>
        <taxon>Chondrichthyes</taxon>
        <taxon>Elasmobranchii</taxon>
        <taxon>Galeomorphii</taxon>
        <taxon>Galeoidea</taxon>
        <taxon>Carcharhiniformes</taxon>
        <taxon>Scyliorhinidae</taxon>
        <taxon>Scyliorhinus</taxon>
    </lineage>
</organism>
<dbReference type="STRING" id="75743.A0A401NPH8"/>
<keyword evidence="7" id="KW-0862">Zinc</keyword>
<feature type="compositionally biased region" description="Polar residues" evidence="13">
    <location>
        <begin position="413"/>
        <end position="424"/>
    </location>
</feature>
<feature type="domain" description="C2H2-type" evidence="14">
    <location>
        <begin position="967"/>
        <end position="995"/>
    </location>
</feature>
<evidence type="ECO:0000256" key="11">
    <source>
        <dbReference type="ARBA" id="ARBA00023242"/>
    </source>
</evidence>
<feature type="domain" description="C2H2-type" evidence="14">
    <location>
        <begin position="936"/>
        <end position="963"/>
    </location>
</feature>
<reference evidence="15 16" key="1">
    <citation type="journal article" date="2018" name="Nat. Ecol. Evol.">
        <title>Shark genomes provide insights into elasmobranch evolution and the origin of vertebrates.</title>
        <authorList>
            <person name="Hara Y"/>
            <person name="Yamaguchi K"/>
            <person name="Onimaru K"/>
            <person name="Kadota M"/>
            <person name="Koyanagi M"/>
            <person name="Keeley SD"/>
            <person name="Tatsumi K"/>
            <person name="Tanaka K"/>
            <person name="Motone F"/>
            <person name="Kageyama Y"/>
            <person name="Nozu R"/>
            <person name="Adachi N"/>
            <person name="Nishimura O"/>
            <person name="Nakagawa R"/>
            <person name="Tanegashima C"/>
            <person name="Kiyatake I"/>
            <person name="Matsumoto R"/>
            <person name="Murakumo K"/>
            <person name="Nishida K"/>
            <person name="Terakita A"/>
            <person name="Kuratani S"/>
            <person name="Sato K"/>
            <person name="Hyodo S Kuraku.S."/>
        </authorList>
    </citation>
    <scope>NUCLEOTIDE SEQUENCE [LARGE SCALE GENOMIC DNA]</scope>
</reference>
<dbReference type="OMA" id="SVKKYPC"/>
<dbReference type="SUPFAM" id="SSF57667">
    <property type="entry name" value="beta-beta-alpha zinc fingers"/>
    <property type="match status" value="3"/>
</dbReference>
<evidence type="ECO:0000259" key="14">
    <source>
        <dbReference type="PROSITE" id="PS50157"/>
    </source>
</evidence>
<sequence>MTSQGADKTCFTKCPNMGDMKTPDFDDLLAAFDIPDPDLDAKEAIQSSSEETENHLKQAGMDIDELSMHHAIPDVPVVSVIVKNTSRQDSFDSITEKDGHQLGQNLLQNGFRNSDITADTHSLGNSYSKMVTAFINGDSSRNYSDKFDTPRSEVLPAFSQFSPISSPEPDETIQDASIMDSIKRDERPYLGSVGLYISTESSLVDSTREQPEQAMTELSMFDEYSKKREKANEIRNCKVKEVSFGQRTISTHVSEETQLQDKVFDKGLFDSLQPSSDLHNNIVEEPRSSSAPEMNLCSSVPPRQRLKSAHSKLSSCLAALVALNAKKTTDFPKEEQSENFKESLLALKDGVKGSPKMAKSPKSPRSPMDGVKKLINKQPDSPRSVSSDYSGRGSPYVATGSPPAIPKVRIKTIKTSSGEITRTATRIMPDSEQSESRSSPEQSLTEMSFTEELSLRSSPVTSAPSQTHTSTAVENGKKQMSARNLANAVSSLSSVPANGAEDVDGTSDLKATAVTASPPEDASSAIMKVAGMVQQKQAAVKHSANPSSTSLLPKAVHLASLNLVPHSVAATATARSSTLRQSQQKIATQVVTVPLVQQVKNAVPQNSESPTSNQNIVVEAFNKLLNSTNPVPIYAPNLKPPANSELSMPARGYRCLECGDAFALEKSLSQHYERRSVHIEVMCSHCSKLMVFFNKCGLLLHAREHKGKGAVMQCTQLQMKPIPSDQMFSTTPVTTAVSSDPPAQAATPAAQEIDSLTVIGMDSPASSHPAMPLRCDSLRLVRHGLKCLECYQQFQDYNSLAGHYQQVTDDAEAPTCRVCQMMLPNKCSYAAHLRIHAHKSPYSCPECGAVCRSAYFQTHVKENCLHYTRTVVFRCVHCGIMSNDPNALKSHIQGAHCESFHKCTICPMAFKSSQCASSHYSSQHPLVKHWQPELILKCSMCETVFDQRALLHKHFEQHKNKLRVCVYKCPVCKLLYMHKQLMMEHFKDVHNNAQTAEKPPGALSPSRDDSSGQKTETPTAHGTTNGVIPNLLNSDEKDKITVEKPEMRPKVRRPGWTCGECLQWFSERELYVSHMKRSHGKSMKRYPCRQCDRSFNSSHSLRRHIRVSHDGVKRTYSCWYCTDEKHFFAKRFMLEKHINLMHGIKNPDFSQMPKAVHGNTETTVDLPGKRVASDREAGELLNSDTIALLPKRLKVTVFKQYRCSICGYMTKSKADFQEHIPEHKSDGSTFQCSQCGLCYTSPLSLNRHLYIVHKLKEPEKLQATDAVREKGQGKQRGEANTTSEEDVDLRCQVCKDIFDSEAALSAHVRTHGMRFILSKQNGGSEQ</sequence>
<feature type="domain" description="C2H2-type" evidence="14">
    <location>
        <begin position="1201"/>
        <end position="1228"/>
    </location>
</feature>
<evidence type="ECO:0000256" key="1">
    <source>
        <dbReference type="ARBA" id="ARBA00003767"/>
    </source>
</evidence>
<evidence type="ECO:0000256" key="3">
    <source>
        <dbReference type="ARBA" id="ARBA00006991"/>
    </source>
</evidence>
<dbReference type="InterPro" id="IPR041697">
    <property type="entry name" value="Znf-C2H2_11"/>
</dbReference>
<comment type="subcellular location">
    <subcellularLocation>
        <location evidence="2">Nucleus</location>
    </subcellularLocation>
</comment>
<evidence type="ECO:0000256" key="6">
    <source>
        <dbReference type="ARBA" id="ARBA00022771"/>
    </source>
</evidence>
<evidence type="ECO:0000256" key="10">
    <source>
        <dbReference type="ARBA" id="ARBA00023163"/>
    </source>
</evidence>
<dbReference type="Gene3D" id="3.30.160.60">
    <property type="entry name" value="Classic Zinc Finger"/>
    <property type="match status" value="4"/>
</dbReference>
<keyword evidence="9" id="KW-0238">DNA-binding</keyword>
<evidence type="ECO:0000256" key="8">
    <source>
        <dbReference type="ARBA" id="ARBA00023015"/>
    </source>
</evidence>
<feature type="compositionally biased region" description="Polar residues" evidence="13">
    <location>
        <begin position="455"/>
        <end position="473"/>
    </location>
</feature>
<dbReference type="Pfam" id="PF00096">
    <property type="entry name" value="zf-C2H2"/>
    <property type="match status" value="1"/>
</dbReference>
<evidence type="ECO:0000256" key="13">
    <source>
        <dbReference type="SAM" id="MobiDB-lite"/>
    </source>
</evidence>
<dbReference type="PANTHER" id="PTHR47222">
    <property type="entry name" value="ZINC FINGER PROTEIN 532-RELATED"/>
    <property type="match status" value="1"/>
</dbReference>
<feature type="region of interest" description="Disordered" evidence="13">
    <location>
        <begin position="345"/>
        <end position="479"/>
    </location>
</feature>
<evidence type="ECO:0000256" key="5">
    <source>
        <dbReference type="ARBA" id="ARBA00022737"/>
    </source>
</evidence>
<feature type="region of interest" description="Disordered" evidence="13">
    <location>
        <begin position="1264"/>
        <end position="1283"/>
    </location>
</feature>
<evidence type="ECO:0000313" key="15">
    <source>
        <dbReference type="EMBL" id="GCB62764.1"/>
    </source>
</evidence>
<dbReference type="InterPro" id="IPR013087">
    <property type="entry name" value="Znf_C2H2_type"/>
</dbReference>
<dbReference type="GO" id="GO:0005634">
    <property type="term" value="C:nucleus"/>
    <property type="evidence" value="ECO:0007669"/>
    <property type="project" value="UniProtKB-SubCell"/>
</dbReference>
<feature type="domain" description="C2H2-type" evidence="14">
    <location>
        <begin position="1289"/>
        <end position="1311"/>
    </location>
</feature>
<dbReference type="OrthoDB" id="8856548at2759"/>
<dbReference type="PROSITE" id="PS00028">
    <property type="entry name" value="ZINC_FINGER_C2H2_1"/>
    <property type="match status" value="7"/>
</dbReference>
<accession>A0A401NPH8</accession>
<keyword evidence="11" id="KW-0539">Nucleus</keyword>
<dbReference type="PROSITE" id="PS50157">
    <property type="entry name" value="ZINC_FINGER_C2H2_2"/>
    <property type="match status" value="8"/>
</dbReference>
<keyword evidence="4" id="KW-0479">Metal-binding</keyword>
<keyword evidence="5" id="KW-0677">Repeat</keyword>
<feature type="compositionally biased region" description="Polar residues" evidence="13">
    <location>
        <begin position="378"/>
        <end position="389"/>
    </location>
</feature>